<evidence type="ECO:0000256" key="3">
    <source>
        <dbReference type="ARBA" id="ARBA00023163"/>
    </source>
</evidence>
<dbReference type="AlphaFoldDB" id="A0A2T0QUQ7"/>
<dbReference type="Pfam" id="PF00440">
    <property type="entry name" value="TetR_N"/>
    <property type="match status" value="1"/>
</dbReference>
<dbReference type="Gene3D" id="1.10.357.10">
    <property type="entry name" value="Tetracycline Repressor, domain 2"/>
    <property type="match status" value="1"/>
</dbReference>
<dbReference type="InterPro" id="IPR001647">
    <property type="entry name" value="HTH_TetR"/>
</dbReference>
<dbReference type="SUPFAM" id="SSF46689">
    <property type="entry name" value="Homeodomain-like"/>
    <property type="match status" value="1"/>
</dbReference>
<dbReference type="EMBL" id="PVZF01000023">
    <property type="protein sequence ID" value="PRY08822.1"/>
    <property type="molecule type" value="Genomic_DNA"/>
</dbReference>
<evidence type="ECO:0000256" key="4">
    <source>
        <dbReference type="PROSITE-ProRule" id="PRU00335"/>
    </source>
</evidence>
<dbReference type="PRINTS" id="PR00455">
    <property type="entry name" value="HTHTETR"/>
</dbReference>
<keyword evidence="2 4" id="KW-0238">DNA-binding</keyword>
<evidence type="ECO:0000256" key="2">
    <source>
        <dbReference type="ARBA" id="ARBA00023125"/>
    </source>
</evidence>
<dbReference type="GO" id="GO:0000976">
    <property type="term" value="F:transcription cis-regulatory region binding"/>
    <property type="evidence" value="ECO:0007669"/>
    <property type="project" value="TreeGrafter"/>
</dbReference>
<evidence type="ECO:0000256" key="1">
    <source>
        <dbReference type="ARBA" id="ARBA00023015"/>
    </source>
</evidence>
<keyword evidence="7" id="KW-1185">Reference proteome</keyword>
<comment type="caution">
    <text evidence="6">The sequence shown here is derived from an EMBL/GenBank/DDBJ whole genome shotgun (WGS) entry which is preliminary data.</text>
</comment>
<organism evidence="6 7">
    <name type="scientific">Kineococcus rhizosphaerae</name>
    <dbReference type="NCBI Taxonomy" id="559628"/>
    <lineage>
        <taxon>Bacteria</taxon>
        <taxon>Bacillati</taxon>
        <taxon>Actinomycetota</taxon>
        <taxon>Actinomycetes</taxon>
        <taxon>Kineosporiales</taxon>
        <taxon>Kineosporiaceae</taxon>
        <taxon>Kineococcus</taxon>
    </lineage>
</organism>
<evidence type="ECO:0000259" key="5">
    <source>
        <dbReference type="PROSITE" id="PS50977"/>
    </source>
</evidence>
<dbReference type="InterPro" id="IPR050109">
    <property type="entry name" value="HTH-type_TetR-like_transc_reg"/>
</dbReference>
<evidence type="ECO:0000313" key="6">
    <source>
        <dbReference type="EMBL" id="PRY08822.1"/>
    </source>
</evidence>
<reference evidence="6 7" key="1">
    <citation type="submission" date="2018-03" db="EMBL/GenBank/DDBJ databases">
        <title>Genomic Encyclopedia of Archaeal and Bacterial Type Strains, Phase II (KMG-II): from individual species to whole genera.</title>
        <authorList>
            <person name="Goeker M."/>
        </authorList>
    </citation>
    <scope>NUCLEOTIDE SEQUENCE [LARGE SCALE GENOMIC DNA]</scope>
    <source>
        <strain evidence="6 7">DSM 19711</strain>
    </source>
</reference>
<dbReference type="PANTHER" id="PTHR30055:SF234">
    <property type="entry name" value="HTH-TYPE TRANSCRIPTIONAL REGULATOR BETI"/>
    <property type="match status" value="1"/>
</dbReference>
<proteinExistence type="predicted"/>
<keyword evidence="3" id="KW-0804">Transcription</keyword>
<evidence type="ECO:0000313" key="7">
    <source>
        <dbReference type="Proteomes" id="UP000238083"/>
    </source>
</evidence>
<dbReference type="GO" id="GO:0003700">
    <property type="term" value="F:DNA-binding transcription factor activity"/>
    <property type="evidence" value="ECO:0007669"/>
    <property type="project" value="TreeGrafter"/>
</dbReference>
<keyword evidence="1" id="KW-0805">Transcription regulation</keyword>
<accession>A0A2T0QUQ7</accession>
<feature type="domain" description="HTH tetR-type" evidence="5">
    <location>
        <begin position="7"/>
        <end position="67"/>
    </location>
</feature>
<dbReference type="InterPro" id="IPR009057">
    <property type="entry name" value="Homeodomain-like_sf"/>
</dbReference>
<dbReference type="Proteomes" id="UP000238083">
    <property type="component" value="Unassembled WGS sequence"/>
</dbReference>
<feature type="DNA-binding region" description="H-T-H motif" evidence="4">
    <location>
        <begin position="30"/>
        <end position="49"/>
    </location>
</feature>
<name>A0A2T0QUQ7_9ACTN</name>
<gene>
    <name evidence="6" type="ORF">CLV37_1231</name>
</gene>
<dbReference type="RefSeq" id="WP_170127504.1">
    <property type="nucleotide sequence ID" value="NZ_PVZF01000023.1"/>
</dbReference>
<sequence>MPRTSAEQRRKEFVTAAVKVIAEKGIEGATTRRIAAEAGASLATLHYCYDSKEELFHDIFENMANAVRDSVWHVAPGCGLGRAAATLLRQLMGWYLSEETYARAQSEVFYWGIRQHPEAGMKYYSAFFEVVEEHLIRGLRDDDDRNLVPILTHMVFAAADGLLPQWLAHGDPTATAVDIDTFAEAFERLTERRRP</sequence>
<protein>
    <submittedName>
        <fullName evidence="6">TetR family transcriptional regulator</fullName>
    </submittedName>
</protein>
<dbReference type="PROSITE" id="PS50977">
    <property type="entry name" value="HTH_TETR_2"/>
    <property type="match status" value="1"/>
</dbReference>
<dbReference type="PANTHER" id="PTHR30055">
    <property type="entry name" value="HTH-TYPE TRANSCRIPTIONAL REGULATOR RUTR"/>
    <property type="match status" value="1"/>
</dbReference>